<sequence length="159" mass="19044">MDLIDALRIWAPIIQAGAVVVAVGTVFLTYRQVKLRKEQATTQFEDELSREYRELARKLPVKALLGDELTDEEFKEEFPDLYYYVDLSNEQVFLRFEERVSKETWENWQDGIESNLKRPAFRMAWNEIKDRSDTYQELRRLEENDFQTDPAEWDQIEPE</sequence>
<keyword evidence="1" id="KW-0472">Membrane</keyword>
<proteinExistence type="predicted"/>
<evidence type="ECO:0000313" key="2">
    <source>
        <dbReference type="EMBL" id="GGJ17632.1"/>
    </source>
</evidence>
<feature type="transmembrane region" description="Helical" evidence="1">
    <location>
        <begin position="6"/>
        <end position="30"/>
    </location>
</feature>
<dbReference type="AlphaFoldDB" id="A0A830EEW7"/>
<reference evidence="2" key="2">
    <citation type="submission" date="2020-09" db="EMBL/GenBank/DDBJ databases">
        <authorList>
            <person name="Sun Q."/>
            <person name="Ohkuma M."/>
        </authorList>
    </citation>
    <scope>NUCLEOTIDE SEQUENCE</scope>
    <source>
        <strain evidence="2">JCM 14359</strain>
    </source>
</reference>
<protein>
    <submittedName>
        <fullName evidence="2">Uncharacterized protein</fullName>
    </submittedName>
</protein>
<gene>
    <name evidence="2" type="ORF">GCM10008995_29300</name>
</gene>
<organism evidence="2 3">
    <name type="scientific">Halobellus salinus</name>
    <dbReference type="NCBI Taxonomy" id="931585"/>
    <lineage>
        <taxon>Archaea</taxon>
        <taxon>Methanobacteriati</taxon>
        <taxon>Methanobacteriota</taxon>
        <taxon>Stenosarchaea group</taxon>
        <taxon>Halobacteria</taxon>
        <taxon>Halobacteriales</taxon>
        <taxon>Haloferacaceae</taxon>
        <taxon>Halobellus</taxon>
    </lineage>
</organism>
<dbReference type="RefSeq" id="WP_188788771.1">
    <property type="nucleotide sequence ID" value="NZ_BMOC01000037.1"/>
</dbReference>
<dbReference type="EMBL" id="BMOC01000037">
    <property type="protein sequence ID" value="GGJ17632.1"/>
    <property type="molecule type" value="Genomic_DNA"/>
</dbReference>
<reference evidence="2" key="1">
    <citation type="journal article" date="2014" name="Int. J. Syst. Evol. Microbiol.">
        <title>Complete genome sequence of Corynebacterium casei LMG S-19264T (=DSM 44701T), isolated from a smear-ripened cheese.</title>
        <authorList>
            <consortium name="US DOE Joint Genome Institute (JGI-PGF)"/>
            <person name="Walter F."/>
            <person name="Albersmeier A."/>
            <person name="Kalinowski J."/>
            <person name="Ruckert C."/>
        </authorList>
    </citation>
    <scope>NUCLEOTIDE SEQUENCE</scope>
    <source>
        <strain evidence="2">JCM 14359</strain>
    </source>
</reference>
<evidence type="ECO:0000256" key="1">
    <source>
        <dbReference type="SAM" id="Phobius"/>
    </source>
</evidence>
<dbReference type="OrthoDB" id="350179at2157"/>
<accession>A0A830EEW7</accession>
<comment type="caution">
    <text evidence="2">The sequence shown here is derived from an EMBL/GenBank/DDBJ whole genome shotgun (WGS) entry which is preliminary data.</text>
</comment>
<keyword evidence="1" id="KW-1133">Transmembrane helix</keyword>
<name>A0A830EEW7_9EURY</name>
<evidence type="ECO:0000313" key="3">
    <source>
        <dbReference type="Proteomes" id="UP000653099"/>
    </source>
</evidence>
<dbReference type="Proteomes" id="UP000653099">
    <property type="component" value="Unassembled WGS sequence"/>
</dbReference>
<keyword evidence="1" id="KW-0812">Transmembrane</keyword>
<keyword evidence="3" id="KW-1185">Reference proteome</keyword>